<feature type="region of interest" description="Disordered" evidence="1">
    <location>
        <begin position="1"/>
        <end position="20"/>
    </location>
</feature>
<comment type="caution">
    <text evidence="2">The sequence shown here is derived from an EMBL/GenBank/DDBJ whole genome shotgun (WGS) entry which is preliminary data.</text>
</comment>
<sequence>MAMSFYKTPTDAKKPELGAPAHVQKRRPIYTYFTKEAAPMLSPVFHPEIEPKKQEDFMGALPVVKEKKDSMCKKLLPALEEADLKAEVGMEEESVYKDMAAERLSEDSDVENQPIDPESWKDGDIVTVKANESFTSCEKNYYIYVLKINYFVLWADNQARAIQDHCAGTSSEDEEEKERQPLRRSTCCFFMKQDLKKKTVKSKEDDQQSCEDDIMADIIRAVVVKTIYFFENSARRRLSHKPKKCPKKRKRSIACGKRDMFLNGFHSLWSEEFTNSELDLFQIAPTQTSIENSFYGEVLPLAALMVNIPLEFFISEHEDHYLDGNNMLSNVCCDEVKEDGSGINTAGVALTNYPIATLFNQMDVTQGDCLIGQSNKCYPYRASIELILNYSHDTCSMQILSGGFYKDTVGAHESTVLDGTGNKGLMRRARLTASSRKLDMLGVSTQ</sequence>
<protein>
    <submittedName>
        <fullName evidence="2">Uncharacterized protein</fullName>
    </submittedName>
</protein>
<evidence type="ECO:0000313" key="3">
    <source>
        <dbReference type="Proteomes" id="UP000827986"/>
    </source>
</evidence>
<name>A0A9D4AW08_9SAUR</name>
<gene>
    <name evidence="2" type="ORF">KIL84_006394</name>
</gene>
<organism evidence="2 3">
    <name type="scientific">Mauremys mutica</name>
    <name type="common">yellowpond turtle</name>
    <dbReference type="NCBI Taxonomy" id="74926"/>
    <lineage>
        <taxon>Eukaryota</taxon>
        <taxon>Metazoa</taxon>
        <taxon>Chordata</taxon>
        <taxon>Craniata</taxon>
        <taxon>Vertebrata</taxon>
        <taxon>Euteleostomi</taxon>
        <taxon>Archelosauria</taxon>
        <taxon>Testudinata</taxon>
        <taxon>Testudines</taxon>
        <taxon>Cryptodira</taxon>
        <taxon>Durocryptodira</taxon>
        <taxon>Testudinoidea</taxon>
        <taxon>Geoemydidae</taxon>
        <taxon>Geoemydinae</taxon>
        <taxon>Mauremys</taxon>
    </lineage>
</organism>
<dbReference type="AlphaFoldDB" id="A0A9D4AW08"/>
<dbReference type="Proteomes" id="UP000827986">
    <property type="component" value="Unassembled WGS sequence"/>
</dbReference>
<evidence type="ECO:0000256" key="1">
    <source>
        <dbReference type="SAM" id="MobiDB-lite"/>
    </source>
</evidence>
<proteinExistence type="predicted"/>
<accession>A0A9D4AW08</accession>
<evidence type="ECO:0000313" key="2">
    <source>
        <dbReference type="EMBL" id="KAH1170776.1"/>
    </source>
</evidence>
<reference evidence="2" key="1">
    <citation type="submission" date="2021-09" db="EMBL/GenBank/DDBJ databases">
        <title>The genome of Mauremys mutica provides insights into the evolution of semi-aquatic lifestyle.</title>
        <authorList>
            <person name="Gong S."/>
            <person name="Gao Y."/>
        </authorList>
    </citation>
    <scope>NUCLEOTIDE SEQUENCE</scope>
    <source>
        <strain evidence="2">MM-2020</strain>
        <tissue evidence="2">Muscle</tissue>
    </source>
</reference>
<keyword evidence="3" id="KW-1185">Reference proteome</keyword>
<dbReference type="EMBL" id="JAHDVG010000483">
    <property type="protein sequence ID" value="KAH1170776.1"/>
    <property type="molecule type" value="Genomic_DNA"/>
</dbReference>